<protein>
    <submittedName>
        <fullName evidence="1">Uncharacterized protein</fullName>
    </submittedName>
</protein>
<dbReference type="AlphaFoldDB" id="A0A0C2IFV6"/>
<comment type="caution">
    <text evidence="1">The sequence shown here is derived from an EMBL/GenBank/DDBJ whole genome shotgun (WGS) entry which is preliminary data.</text>
</comment>
<evidence type="ECO:0000313" key="2">
    <source>
        <dbReference type="Proteomes" id="UP000031668"/>
    </source>
</evidence>
<proteinExistence type="predicted"/>
<dbReference type="Proteomes" id="UP000031668">
    <property type="component" value="Unassembled WGS sequence"/>
</dbReference>
<dbReference type="EMBL" id="JWZT01004411">
    <property type="protein sequence ID" value="KII64184.1"/>
    <property type="molecule type" value="Genomic_DNA"/>
</dbReference>
<sequence>MTIGQNYTHRSYSHFFTGKHEYMYLTVLHESIPNTIHLAKNFIPSCLEPGENLSKFGSYLAKTIKSNPHERFKRRINENFWSFHPNLHYFIGVIKCEVTMKTTQIKSVKIQQ</sequence>
<name>A0A0C2IFV6_THEKT</name>
<reference evidence="1 2" key="1">
    <citation type="journal article" date="2014" name="Genome Biol. Evol.">
        <title>The genome of the myxosporean Thelohanellus kitauei shows adaptations to nutrient acquisition within its fish host.</title>
        <authorList>
            <person name="Yang Y."/>
            <person name="Xiong J."/>
            <person name="Zhou Z."/>
            <person name="Huo F."/>
            <person name="Miao W."/>
            <person name="Ran C."/>
            <person name="Liu Y."/>
            <person name="Zhang J."/>
            <person name="Feng J."/>
            <person name="Wang M."/>
            <person name="Wang M."/>
            <person name="Wang L."/>
            <person name="Yao B."/>
        </authorList>
    </citation>
    <scope>NUCLEOTIDE SEQUENCE [LARGE SCALE GENOMIC DNA]</scope>
    <source>
        <strain evidence="1">Wuqing</strain>
    </source>
</reference>
<evidence type="ECO:0000313" key="1">
    <source>
        <dbReference type="EMBL" id="KII64184.1"/>
    </source>
</evidence>
<organism evidence="1 2">
    <name type="scientific">Thelohanellus kitauei</name>
    <name type="common">Myxosporean</name>
    <dbReference type="NCBI Taxonomy" id="669202"/>
    <lineage>
        <taxon>Eukaryota</taxon>
        <taxon>Metazoa</taxon>
        <taxon>Cnidaria</taxon>
        <taxon>Myxozoa</taxon>
        <taxon>Myxosporea</taxon>
        <taxon>Bivalvulida</taxon>
        <taxon>Platysporina</taxon>
        <taxon>Myxobolidae</taxon>
        <taxon>Thelohanellus</taxon>
    </lineage>
</organism>
<keyword evidence="2" id="KW-1185">Reference proteome</keyword>
<accession>A0A0C2IFV6</accession>
<gene>
    <name evidence="1" type="ORF">RF11_03240</name>
</gene>